<evidence type="ECO:0000256" key="17">
    <source>
        <dbReference type="HAMAP-Rule" id="MF_01398"/>
    </source>
</evidence>
<feature type="coiled-coil region" evidence="20">
    <location>
        <begin position="62"/>
        <end position="119"/>
    </location>
</feature>
<dbReference type="Pfam" id="PF00430">
    <property type="entry name" value="ATP-synt_B"/>
    <property type="match status" value="1"/>
</dbReference>
<keyword evidence="18" id="KW-0139">CF(1)</keyword>
<evidence type="ECO:0000256" key="8">
    <source>
        <dbReference type="ARBA" id="ARBA00022781"/>
    </source>
</evidence>
<evidence type="ECO:0000256" key="6">
    <source>
        <dbReference type="ARBA" id="ARBA00022547"/>
    </source>
</evidence>
<dbReference type="CDD" id="cd06503">
    <property type="entry name" value="ATP-synt_Fo_b"/>
    <property type="match status" value="1"/>
</dbReference>
<dbReference type="HAMAP" id="MF_01416">
    <property type="entry name" value="ATP_synth_delta_bact"/>
    <property type="match status" value="1"/>
</dbReference>
<keyword evidence="21" id="KW-0378">Hydrolase</keyword>
<keyword evidence="5 17" id="KW-1003">Cell membrane</keyword>
<comment type="similarity">
    <text evidence="3">In the N-terminal section; belongs to the ATPase B chain family.</text>
</comment>
<evidence type="ECO:0000256" key="13">
    <source>
        <dbReference type="ARBA" id="ARBA00023310"/>
    </source>
</evidence>
<evidence type="ECO:0000256" key="7">
    <source>
        <dbReference type="ARBA" id="ARBA00022692"/>
    </source>
</evidence>
<dbReference type="RefSeq" id="WP_095043897.1">
    <property type="nucleotide sequence ID" value="NZ_LN890655.1"/>
</dbReference>
<keyword evidence="4 17" id="KW-0813">Transport</keyword>
<dbReference type="KEGG" id="pbf:CFX0092_A2701"/>
<keyword evidence="12" id="KW-0511">Multifunctional enzyme</keyword>
<dbReference type="GO" id="GO:0046933">
    <property type="term" value="F:proton-transporting ATP synthase activity, rotational mechanism"/>
    <property type="evidence" value="ECO:0007669"/>
    <property type="project" value="UniProtKB-UniRule"/>
</dbReference>
<protein>
    <recommendedName>
        <fullName evidence="17 18">Multifunctional fusion protein</fullName>
    </recommendedName>
    <domain>
        <recommendedName>
            <fullName evidence="17">ATP synthase subunit b</fullName>
        </recommendedName>
        <alternativeName>
            <fullName evidence="17">ATP synthase F(0) sector subunit b</fullName>
        </alternativeName>
        <alternativeName>
            <fullName evidence="17">ATPase subunit I</fullName>
        </alternativeName>
        <alternativeName>
            <fullName evidence="17">F-type ATPase subunit b</fullName>
            <shortName evidence="17">F-ATPase subunit b</shortName>
        </alternativeName>
    </domain>
    <domain>
        <recommendedName>
            <fullName evidence="18">ATP synthase subunit delta</fullName>
        </recommendedName>
        <alternativeName>
            <fullName evidence="18">ATP synthase F(1) sector subunit delta</fullName>
        </alternativeName>
        <alternativeName>
            <fullName evidence="18">F-type ATPase subunit delta</fullName>
            <shortName evidence="18">F-ATPase subunit delta</shortName>
        </alternativeName>
    </domain>
</protein>
<comment type="subunit">
    <text evidence="17">F-type ATPases have 2 components, F(1) - the catalytic core - and F(0) - the membrane proton channel. F(1) has five subunits: alpha(3), beta(3), gamma(1), delta(1), epsilon(1). F(0) has three main subunits: a(1), b(2) and c(10-14). The alpha and beta chains form an alternating ring which encloses part of the gamma chain. F(1) is attached to F(0) by a central stalk formed by the gamma and epsilon chains, while a peripheral stalk is formed by the delta and b chains.</text>
</comment>
<evidence type="ECO:0000256" key="19">
    <source>
        <dbReference type="RuleBase" id="RU003848"/>
    </source>
</evidence>
<sequence length="235" mass="25457">MEALGINLGYLLTQILGITALLLILSAFVYKPMLRVLDERKARIAKGLEDARQASIARENADMEAKRILDEARAEAATLRREAVVAAEGAGKDVEAKAREDARAIVANAQADATEERNRILADLRGQVAAISIAAANRLVGDSLDEKRQHQLINDFFSRVPAGVSELQGEKAEVTSALPLTDAEKQSAMKMLGVKDVQFKVDPSILGGLVVRVGDRVVDDSVSNRMSALQESLRR</sequence>
<dbReference type="InterPro" id="IPR005864">
    <property type="entry name" value="ATP_synth_F0_bsu_bac"/>
</dbReference>
<dbReference type="PANTHER" id="PTHR33445">
    <property type="entry name" value="ATP SYNTHASE SUBUNIT B', CHLOROPLASTIC"/>
    <property type="match status" value="1"/>
</dbReference>
<keyword evidence="7 17" id="KW-0812">Transmembrane</keyword>
<dbReference type="NCBIfam" id="TIGR01144">
    <property type="entry name" value="ATP_synt_b"/>
    <property type="match status" value="1"/>
</dbReference>
<organism evidence="21 22">
    <name type="scientific">Candidatus Promineifilum breve</name>
    <dbReference type="NCBI Taxonomy" id="1806508"/>
    <lineage>
        <taxon>Bacteria</taxon>
        <taxon>Bacillati</taxon>
        <taxon>Chloroflexota</taxon>
        <taxon>Ardenticatenia</taxon>
        <taxon>Candidatus Promineifilales</taxon>
        <taxon>Candidatus Promineifilaceae</taxon>
        <taxon>Candidatus Promineifilum</taxon>
    </lineage>
</organism>
<evidence type="ECO:0000256" key="1">
    <source>
        <dbReference type="ARBA" id="ARBA00005513"/>
    </source>
</evidence>
<evidence type="ECO:0000256" key="4">
    <source>
        <dbReference type="ARBA" id="ARBA00022448"/>
    </source>
</evidence>
<evidence type="ECO:0000256" key="20">
    <source>
        <dbReference type="SAM" id="Coils"/>
    </source>
</evidence>
<evidence type="ECO:0000256" key="15">
    <source>
        <dbReference type="ARBA" id="ARBA00025198"/>
    </source>
</evidence>
<dbReference type="Gene3D" id="6.10.250.1580">
    <property type="match status" value="1"/>
</dbReference>
<dbReference type="InterPro" id="IPR050059">
    <property type="entry name" value="ATP_synthase_B_chain"/>
</dbReference>
<dbReference type="GO" id="GO:0016787">
    <property type="term" value="F:hydrolase activity"/>
    <property type="evidence" value="ECO:0007669"/>
    <property type="project" value="UniProtKB-KW"/>
</dbReference>
<evidence type="ECO:0000256" key="16">
    <source>
        <dbReference type="ARBA" id="ARBA00037847"/>
    </source>
</evidence>
<dbReference type="PANTHER" id="PTHR33445:SF1">
    <property type="entry name" value="ATP SYNTHASE SUBUNIT B"/>
    <property type="match status" value="1"/>
</dbReference>
<feature type="transmembrane region" description="Helical" evidence="17">
    <location>
        <begin position="6"/>
        <end position="30"/>
    </location>
</feature>
<keyword evidence="22" id="KW-1185">Reference proteome</keyword>
<dbReference type="HAMAP" id="MF_01398">
    <property type="entry name" value="ATP_synth_b_bprime"/>
    <property type="match status" value="1"/>
</dbReference>
<proteinExistence type="inferred from homology"/>
<comment type="function">
    <text evidence="18">This protein is part of the stalk that links CF(0) to CF(1). It either transmits conformational changes from CF(0) to CF(1) or is implicated in proton conduction.</text>
</comment>
<dbReference type="EMBL" id="LN890655">
    <property type="protein sequence ID" value="CUS04579.2"/>
    <property type="molecule type" value="Genomic_DNA"/>
</dbReference>
<dbReference type="AlphaFoldDB" id="A0A160T555"/>
<keyword evidence="13 17" id="KW-0066">ATP synthesis</keyword>
<comment type="function">
    <text evidence="15 17">F(1)F(0) ATP synthase produces ATP from ADP in the presence of a proton or sodium gradient. F-type ATPases consist of two structural domains, F(1) containing the extramembraneous catalytic core and F(0) containing the membrane proton channel, linked together by a central stalk and a peripheral stalk. During catalysis, ATP synthesis in the catalytic domain of F(1) is coupled via a rotary mechanism of the central stalk subunits to proton translocation.</text>
</comment>
<comment type="function">
    <text evidence="14">This fusion protein includes a component of the F(0) channel (subunit b) and of the F(1) subunit (subunit delta). Two copies of subunit b and one of delta together form the peripheral 'stator' stalk which links F(1) to F(0).</text>
</comment>
<dbReference type="OrthoDB" id="9802471at2"/>
<keyword evidence="6 17" id="KW-0138">CF(0)</keyword>
<dbReference type="InterPro" id="IPR002146">
    <property type="entry name" value="ATP_synth_b/b'su_bac/chlpt"/>
</dbReference>
<evidence type="ECO:0000256" key="5">
    <source>
        <dbReference type="ARBA" id="ARBA00022475"/>
    </source>
</evidence>
<dbReference type="InterPro" id="IPR028987">
    <property type="entry name" value="ATP_synth_B-like_membr_sf"/>
</dbReference>
<accession>A0A160T555</accession>
<dbReference type="GO" id="GO:0012505">
    <property type="term" value="C:endomembrane system"/>
    <property type="evidence" value="ECO:0007669"/>
    <property type="project" value="UniProtKB-SubCell"/>
</dbReference>
<evidence type="ECO:0000256" key="9">
    <source>
        <dbReference type="ARBA" id="ARBA00022989"/>
    </source>
</evidence>
<reference evidence="21" key="1">
    <citation type="submission" date="2016-01" db="EMBL/GenBank/DDBJ databases">
        <authorList>
            <person name="Mcilroy J.S."/>
            <person name="Karst M S."/>
            <person name="Albertsen M."/>
        </authorList>
    </citation>
    <scope>NUCLEOTIDE SEQUENCE</scope>
    <source>
        <strain evidence="21">Cfx-K</strain>
    </source>
</reference>
<evidence type="ECO:0000256" key="12">
    <source>
        <dbReference type="ARBA" id="ARBA00023268"/>
    </source>
</evidence>
<dbReference type="GO" id="GO:0046961">
    <property type="term" value="F:proton-transporting ATPase activity, rotational mechanism"/>
    <property type="evidence" value="ECO:0007669"/>
    <property type="project" value="TreeGrafter"/>
</dbReference>
<gene>
    <name evidence="17 21" type="primary">atpF</name>
    <name evidence="18" type="synonym">atpH</name>
    <name evidence="21" type="ORF">CFX0092_A2701</name>
</gene>
<dbReference type="SUPFAM" id="SSF81573">
    <property type="entry name" value="F1F0 ATP synthase subunit B, membrane domain"/>
    <property type="match status" value="1"/>
</dbReference>
<keyword evidence="10 17" id="KW-0406">Ion transport</keyword>
<comment type="subcellular location">
    <subcellularLocation>
        <location evidence="18">Cell membrane</location>
        <topology evidence="18">Peripheral membrane protein</topology>
    </subcellularLocation>
    <subcellularLocation>
        <location evidence="17">Cell membrane</location>
        <topology evidence="17">Single-pass membrane protein</topology>
    </subcellularLocation>
    <subcellularLocation>
        <location evidence="16">Endomembrane system</location>
        <topology evidence="16">Single-pass membrane protein</topology>
    </subcellularLocation>
</comment>
<comment type="similarity">
    <text evidence="1 17 19">Belongs to the ATPase B chain family.</text>
</comment>
<dbReference type="GO" id="GO:0005886">
    <property type="term" value="C:plasma membrane"/>
    <property type="evidence" value="ECO:0007669"/>
    <property type="project" value="UniProtKB-SubCell"/>
</dbReference>
<dbReference type="InterPro" id="IPR000711">
    <property type="entry name" value="ATPase_OSCP/dsu"/>
</dbReference>
<evidence type="ECO:0000256" key="14">
    <source>
        <dbReference type="ARBA" id="ARBA00024925"/>
    </source>
</evidence>
<comment type="function">
    <text evidence="17">Component of the F(0) channel, it forms part of the peripheral stalk, linking F(1) to F(0).</text>
</comment>
<evidence type="ECO:0000256" key="3">
    <source>
        <dbReference type="ARBA" id="ARBA00010811"/>
    </source>
</evidence>
<evidence type="ECO:0000256" key="10">
    <source>
        <dbReference type="ARBA" id="ARBA00023065"/>
    </source>
</evidence>
<comment type="similarity">
    <text evidence="2">In the C-terminal section; belongs to the ATPase delta chain family.</text>
</comment>
<name>A0A160T555_9CHLR</name>
<evidence type="ECO:0000313" key="22">
    <source>
        <dbReference type="Proteomes" id="UP000215027"/>
    </source>
</evidence>
<keyword evidence="8 17" id="KW-0375">Hydrogen ion transport</keyword>
<evidence type="ECO:0000313" key="21">
    <source>
        <dbReference type="EMBL" id="CUS04579.2"/>
    </source>
</evidence>
<evidence type="ECO:0000256" key="18">
    <source>
        <dbReference type="HAMAP-Rule" id="MF_01416"/>
    </source>
</evidence>
<dbReference type="PRINTS" id="PR00125">
    <property type="entry name" value="ATPASEDELTA"/>
</dbReference>
<comment type="similarity">
    <text evidence="18">Belongs to the ATPase delta chain family.</text>
</comment>
<keyword evidence="9 17" id="KW-1133">Transmembrane helix</keyword>
<dbReference type="GO" id="GO:0045259">
    <property type="term" value="C:proton-transporting ATP synthase complex"/>
    <property type="evidence" value="ECO:0007669"/>
    <property type="project" value="UniProtKB-KW"/>
</dbReference>
<keyword evidence="11 17" id="KW-0472">Membrane</keyword>
<evidence type="ECO:0000256" key="11">
    <source>
        <dbReference type="ARBA" id="ARBA00023136"/>
    </source>
</evidence>
<dbReference type="Proteomes" id="UP000215027">
    <property type="component" value="Chromosome I"/>
</dbReference>
<evidence type="ECO:0000256" key="2">
    <source>
        <dbReference type="ARBA" id="ARBA00010377"/>
    </source>
</evidence>
<keyword evidence="20" id="KW-0175">Coiled coil</keyword>